<proteinExistence type="predicted"/>
<sequence>MDCKNCKNSVLDSDGFCSNCGARKVDNRLTFKYFFQEFSEKVLSVDNKLLKTIIHLFVKPDVVIKSYIDGVRKRYIDPFGYLLISITLSGISIYLMREGAIQSIENLNDTAGLQNTEGTKQMMNMIYDYSAIVTGMSIPIYALMSWIVFYNKKMYNYVEHIIIYLYTNAQFAIVNLVAVLIVYATKQTMGLVFSFGLMGFYFIYTAIILKKLFKLTFVQLIIKSLYFLLILAIFYVIFSILTAALMYLFLGPEYFKQFARPAQALYDASSTLNCLSYRFL</sequence>
<comment type="caution">
    <text evidence="2">The sequence shown here is derived from an EMBL/GenBank/DDBJ whole genome shotgun (WGS) entry which is preliminary data.</text>
</comment>
<name>A0ABU3LEY2_9FLAO</name>
<feature type="transmembrane region" description="Helical" evidence="1">
    <location>
        <begin position="161"/>
        <end position="185"/>
    </location>
</feature>
<dbReference type="InterPro" id="IPR022134">
    <property type="entry name" value="DUF3667"/>
</dbReference>
<dbReference type="Pfam" id="PF12412">
    <property type="entry name" value="DUF3667"/>
    <property type="match status" value="1"/>
</dbReference>
<feature type="transmembrane region" description="Helical" evidence="1">
    <location>
        <begin position="225"/>
        <end position="250"/>
    </location>
</feature>
<accession>A0ABU3LEY2</accession>
<keyword evidence="1" id="KW-0812">Transmembrane</keyword>
<keyword evidence="1" id="KW-0472">Membrane</keyword>
<feature type="transmembrane region" description="Helical" evidence="1">
    <location>
        <begin position="129"/>
        <end position="149"/>
    </location>
</feature>
<dbReference type="Proteomes" id="UP001257277">
    <property type="component" value="Unassembled WGS sequence"/>
</dbReference>
<reference evidence="2 3" key="1">
    <citation type="submission" date="2023-09" db="EMBL/GenBank/DDBJ databases">
        <title>Novel taxa isolated from Blanes Bay.</title>
        <authorList>
            <person name="Rey-Velasco X."/>
            <person name="Lucena T."/>
        </authorList>
    </citation>
    <scope>NUCLEOTIDE SEQUENCE [LARGE SCALE GENOMIC DNA]</scope>
    <source>
        <strain evidence="2 3">S356</strain>
    </source>
</reference>
<keyword evidence="3" id="KW-1185">Reference proteome</keyword>
<protein>
    <submittedName>
        <fullName evidence="2">DUF3667 domain-containing protein</fullName>
    </submittedName>
</protein>
<keyword evidence="1" id="KW-1133">Transmembrane helix</keyword>
<evidence type="ECO:0000313" key="3">
    <source>
        <dbReference type="Proteomes" id="UP001257277"/>
    </source>
</evidence>
<feature type="transmembrane region" description="Helical" evidence="1">
    <location>
        <begin position="191"/>
        <end position="213"/>
    </location>
</feature>
<dbReference type="EMBL" id="JAVTTO010000003">
    <property type="protein sequence ID" value="MDT7832267.1"/>
    <property type="molecule type" value="Genomic_DNA"/>
</dbReference>
<evidence type="ECO:0000256" key="1">
    <source>
        <dbReference type="SAM" id="Phobius"/>
    </source>
</evidence>
<dbReference type="RefSeq" id="WP_349241527.1">
    <property type="nucleotide sequence ID" value="NZ_JAVTTO010000003.1"/>
</dbReference>
<evidence type="ECO:0000313" key="2">
    <source>
        <dbReference type="EMBL" id="MDT7832267.1"/>
    </source>
</evidence>
<gene>
    <name evidence="2" type="ORF">RQM59_07735</name>
</gene>
<organism evidence="2 3">
    <name type="scientific">Asprobacillus argus</name>
    <dbReference type="NCBI Taxonomy" id="3076534"/>
    <lineage>
        <taxon>Bacteria</taxon>
        <taxon>Pseudomonadati</taxon>
        <taxon>Bacteroidota</taxon>
        <taxon>Flavobacteriia</taxon>
        <taxon>Flavobacteriales</taxon>
        <taxon>Flavobacteriaceae</taxon>
        <taxon>Asprobacillus</taxon>
    </lineage>
</organism>